<dbReference type="Proteomes" id="UP000250321">
    <property type="component" value="Unassembled WGS sequence"/>
</dbReference>
<comment type="caution">
    <text evidence="1">The sequence shown here is derived from an EMBL/GenBank/DDBJ whole genome shotgun (WGS) entry which is preliminary data.</text>
</comment>
<keyword evidence="2" id="KW-1185">Reference proteome</keyword>
<evidence type="ECO:0000313" key="1">
    <source>
        <dbReference type="EMBL" id="PQQ10555.1"/>
    </source>
</evidence>
<accession>A0A314YPY4</accession>
<sequence>MALGCCKEQMAGIAPVSEFKNQAPRVLRKAWHEKLVAWELSIREFSMRERRLGFPMRNRGSNLSSNDGVWISRTSLALFFFQPLFQLWCLGFYDKLGSILLPAILPATLLAVFEFLQQAWLCSSSIHSSGGSSSDV</sequence>
<proteinExistence type="predicted"/>
<dbReference type="EMBL" id="PJQY01000494">
    <property type="protein sequence ID" value="PQQ10555.1"/>
    <property type="molecule type" value="Genomic_DNA"/>
</dbReference>
<gene>
    <name evidence="1" type="ORF">Pyn_03836</name>
</gene>
<dbReference type="AlphaFoldDB" id="A0A314YPY4"/>
<reference evidence="1 2" key="1">
    <citation type="submission" date="2018-02" db="EMBL/GenBank/DDBJ databases">
        <title>Draft genome of wild Prunus yedoensis var. nudiflora.</title>
        <authorList>
            <person name="Baek S."/>
            <person name="Kim J.-H."/>
            <person name="Choi K."/>
            <person name="Kim G.-B."/>
            <person name="Cho A."/>
            <person name="Jang H."/>
            <person name="Shin C.-H."/>
            <person name="Yu H.-J."/>
            <person name="Mun J.-H."/>
        </authorList>
    </citation>
    <scope>NUCLEOTIDE SEQUENCE [LARGE SCALE GENOMIC DNA]</scope>
    <source>
        <strain evidence="2">cv. Jeju island</strain>
        <tissue evidence="1">Leaf</tissue>
    </source>
</reference>
<organism evidence="1 2">
    <name type="scientific">Prunus yedoensis var. nudiflora</name>
    <dbReference type="NCBI Taxonomy" id="2094558"/>
    <lineage>
        <taxon>Eukaryota</taxon>
        <taxon>Viridiplantae</taxon>
        <taxon>Streptophyta</taxon>
        <taxon>Embryophyta</taxon>
        <taxon>Tracheophyta</taxon>
        <taxon>Spermatophyta</taxon>
        <taxon>Magnoliopsida</taxon>
        <taxon>eudicotyledons</taxon>
        <taxon>Gunneridae</taxon>
        <taxon>Pentapetalae</taxon>
        <taxon>rosids</taxon>
        <taxon>fabids</taxon>
        <taxon>Rosales</taxon>
        <taxon>Rosaceae</taxon>
        <taxon>Amygdaloideae</taxon>
        <taxon>Amygdaleae</taxon>
        <taxon>Prunus</taxon>
    </lineage>
</organism>
<name>A0A314YPY4_PRUYE</name>
<protein>
    <submittedName>
        <fullName evidence="1">Uncharacterized protein</fullName>
    </submittedName>
</protein>
<evidence type="ECO:0000313" key="2">
    <source>
        <dbReference type="Proteomes" id="UP000250321"/>
    </source>
</evidence>